<evidence type="ECO:0008006" key="4">
    <source>
        <dbReference type="Google" id="ProtNLM"/>
    </source>
</evidence>
<dbReference type="Proteomes" id="UP001597419">
    <property type="component" value="Unassembled WGS sequence"/>
</dbReference>
<evidence type="ECO:0000256" key="1">
    <source>
        <dbReference type="SAM" id="MobiDB-lite"/>
    </source>
</evidence>
<keyword evidence="3" id="KW-1185">Reference proteome</keyword>
<feature type="region of interest" description="Disordered" evidence="1">
    <location>
        <begin position="1"/>
        <end position="46"/>
    </location>
</feature>
<gene>
    <name evidence="2" type="ORF">ACFSYJ_16510</name>
</gene>
<dbReference type="RefSeq" id="WP_345398248.1">
    <property type="nucleotide sequence ID" value="NZ_BAABHG010000009.1"/>
</dbReference>
<evidence type="ECO:0000313" key="3">
    <source>
        <dbReference type="Proteomes" id="UP001597419"/>
    </source>
</evidence>
<reference evidence="3" key="1">
    <citation type="journal article" date="2019" name="Int. J. Syst. Evol. Microbiol.">
        <title>The Global Catalogue of Microorganisms (GCM) 10K type strain sequencing project: providing services to taxonomists for standard genome sequencing and annotation.</title>
        <authorList>
            <consortium name="The Broad Institute Genomics Platform"/>
            <consortium name="The Broad Institute Genome Sequencing Center for Infectious Disease"/>
            <person name="Wu L."/>
            <person name="Ma J."/>
        </authorList>
    </citation>
    <scope>NUCLEOTIDE SEQUENCE [LARGE SCALE GENOMIC DNA]</scope>
    <source>
        <strain evidence="3">CGMCC 4.7643</strain>
    </source>
</reference>
<sequence>MPTDKNSEENPVPVTVPPVSTEPKTSGGGGGAQTNGSYDPHTPPKN</sequence>
<proteinExistence type="predicted"/>
<protein>
    <recommendedName>
        <fullName evidence="4">Sigma-like protein</fullName>
    </recommendedName>
</protein>
<dbReference type="EMBL" id="JBHUKU010000008">
    <property type="protein sequence ID" value="MFD2460215.1"/>
    <property type="molecule type" value="Genomic_DNA"/>
</dbReference>
<evidence type="ECO:0000313" key="2">
    <source>
        <dbReference type="EMBL" id="MFD2460215.1"/>
    </source>
</evidence>
<organism evidence="2 3">
    <name type="scientific">Amycolatopsis samaneae</name>
    <dbReference type="NCBI Taxonomy" id="664691"/>
    <lineage>
        <taxon>Bacteria</taxon>
        <taxon>Bacillati</taxon>
        <taxon>Actinomycetota</taxon>
        <taxon>Actinomycetes</taxon>
        <taxon>Pseudonocardiales</taxon>
        <taxon>Pseudonocardiaceae</taxon>
        <taxon>Amycolatopsis</taxon>
    </lineage>
</organism>
<name>A0ABW5GHI8_9PSEU</name>
<feature type="compositionally biased region" description="Low complexity" evidence="1">
    <location>
        <begin position="9"/>
        <end position="23"/>
    </location>
</feature>
<comment type="caution">
    <text evidence="2">The sequence shown here is derived from an EMBL/GenBank/DDBJ whole genome shotgun (WGS) entry which is preliminary data.</text>
</comment>
<accession>A0ABW5GHI8</accession>